<evidence type="ECO:0000313" key="2">
    <source>
        <dbReference type="EMBL" id="SEN19022.1"/>
    </source>
</evidence>
<dbReference type="Proteomes" id="UP000199512">
    <property type="component" value="Unassembled WGS sequence"/>
</dbReference>
<protein>
    <submittedName>
        <fullName evidence="2">Transcriptional regulator, BadM/Rrf2 family</fullName>
    </submittedName>
</protein>
<dbReference type="OrthoDB" id="9808360at2"/>
<proteinExistence type="predicted"/>
<keyword evidence="3" id="KW-1185">Reference proteome</keyword>
<dbReference type="SUPFAM" id="SSF46785">
    <property type="entry name" value="Winged helix' DNA-binding domain"/>
    <property type="match status" value="1"/>
</dbReference>
<sequence>MKLSTKGKYGLKAMFELALSSNGEPVSLKYIAKKQGMSDQYLEQIFSILKKAELVKSVRGAQGGYYISKEASEITVADILKVLEGDMAFTECLLDKDLCGNFDSCATKYVWAKIKESIEEVTNSISLQDMIDDYKSNFKYRDDDIIKDMKKNK</sequence>
<reference evidence="2 3" key="1">
    <citation type="submission" date="2016-10" db="EMBL/GenBank/DDBJ databases">
        <authorList>
            <person name="de Groot N.N."/>
        </authorList>
    </citation>
    <scope>NUCLEOTIDE SEQUENCE [LARGE SCALE GENOMIC DNA]</scope>
    <source>
        <strain evidence="2 3">Calf135</strain>
    </source>
</reference>
<dbReference type="InterPro" id="IPR036390">
    <property type="entry name" value="WH_DNA-bd_sf"/>
</dbReference>
<dbReference type="PROSITE" id="PS51197">
    <property type="entry name" value="HTH_RRF2_2"/>
    <property type="match status" value="1"/>
</dbReference>
<accession>A0A1H8EHS1</accession>
<evidence type="ECO:0000256" key="1">
    <source>
        <dbReference type="ARBA" id="ARBA00023125"/>
    </source>
</evidence>
<dbReference type="GO" id="GO:0005829">
    <property type="term" value="C:cytosol"/>
    <property type="evidence" value="ECO:0007669"/>
    <property type="project" value="TreeGrafter"/>
</dbReference>
<dbReference type="GO" id="GO:0003677">
    <property type="term" value="F:DNA binding"/>
    <property type="evidence" value="ECO:0007669"/>
    <property type="project" value="UniProtKB-KW"/>
</dbReference>
<dbReference type="PANTHER" id="PTHR33221">
    <property type="entry name" value="WINGED HELIX-TURN-HELIX TRANSCRIPTIONAL REGULATOR, RRF2 FAMILY"/>
    <property type="match status" value="1"/>
</dbReference>
<organism evidence="2 3">
    <name type="scientific">Peptostreptococcus russellii</name>
    <dbReference type="NCBI Taxonomy" id="215200"/>
    <lineage>
        <taxon>Bacteria</taxon>
        <taxon>Bacillati</taxon>
        <taxon>Bacillota</taxon>
        <taxon>Clostridia</taxon>
        <taxon>Peptostreptococcales</taxon>
        <taxon>Peptostreptococcaceae</taxon>
        <taxon>Peptostreptococcus</taxon>
    </lineage>
</organism>
<dbReference type="GO" id="GO:0003700">
    <property type="term" value="F:DNA-binding transcription factor activity"/>
    <property type="evidence" value="ECO:0007669"/>
    <property type="project" value="TreeGrafter"/>
</dbReference>
<dbReference type="AlphaFoldDB" id="A0A1H8EHS1"/>
<dbReference type="Pfam" id="PF02082">
    <property type="entry name" value="Rrf2"/>
    <property type="match status" value="1"/>
</dbReference>
<dbReference type="RefSeq" id="WP_091973173.1">
    <property type="nucleotide sequence ID" value="NZ_FODF01000001.1"/>
</dbReference>
<dbReference type="NCBIfam" id="TIGR00738">
    <property type="entry name" value="rrf2_super"/>
    <property type="match status" value="1"/>
</dbReference>
<dbReference type="PANTHER" id="PTHR33221:SF5">
    <property type="entry name" value="HTH-TYPE TRANSCRIPTIONAL REGULATOR ISCR"/>
    <property type="match status" value="1"/>
</dbReference>
<dbReference type="InterPro" id="IPR036388">
    <property type="entry name" value="WH-like_DNA-bd_sf"/>
</dbReference>
<dbReference type="InterPro" id="IPR000944">
    <property type="entry name" value="Tscrpt_reg_Rrf2"/>
</dbReference>
<keyword evidence="1" id="KW-0238">DNA-binding</keyword>
<evidence type="ECO:0000313" key="3">
    <source>
        <dbReference type="Proteomes" id="UP000199512"/>
    </source>
</evidence>
<dbReference type="Gene3D" id="1.10.10.10">
    <property type="entry name" value="Winged helix-like DNA-binding domain superfamily/Winged helix DNA-binding domain"/>
    <property type="match status" value="1"/>
</dbReference>
<dbReference type="EMBL" id="FODF01000001">
    <property type="protein sequence ID" value="SEN19022.1"/>
    <property type="molecule type" value="Genomic_DNA"/>
</dbReference>
<dbReference type="STRING" id="215200.SAMN05216454_101127"/>
<name>A0A1H8EHS1_9FIRM</name>
<gene>
    <name evidence="2" type="ORF">SAMN05216454_101127</name>
</gene>